<proteinExistence type="predicted"/>
<dbReference type="AlphaFoldDB" id="A0A2H5QCW3"/>
<sequence length="95" mass="10917">MVTAEGREKARENGGVIIHNCTITTEGNVKTIIEDFSQSKHQSRHTWDDRGEIIYSRTIISQTFLDEIIDPKGWIVARTERGHFYHAEYSNKGPQ</sequence>
<dbReference type="InterPro" id="IPR011050">
    <property type="entry name" value="Pectin_lyase_fold/virulence"/>
</dbReference>
<name>A0A2H5QCW3_CITUN</name>
<dbReference type="PANTHER" id="PTHR31707">
    <property type="entry name" value="PECTINESTERASE"/>
    <property type="match status" value="1"/>
</dbReference>
<evidence type="ECO:0000313" key="6">
    <source>
        <dbReference type="Proteomes" id="UP000236630"/>
    </source>
</evidence>
<evidence type="ECO:0000313" key="5">
    <source>
        <dbReference type="EMBL" id="GAY62469.1"/>
    </source>
</evidence>
<evidence type="ECO:0000256" key="3">
    <source>
        <dbReference type="ARBA" id="ARBA00023085"/>
    </source>
</evidence>
<comment type="pathway">
    <text evidence="1">Glycan metabolism; pectin degradation; 2-dehydro-3-deoxy-D-gluconate from pectin: step 1/5.</text>
</comment>
<dbReference type="EMBL" id="BDQV01000308">
    <property type="protein sequence ID" value="GAY62469.1"/>
    <property type="molecule type" value="Genomic_DNA"/>
</dbReference>
<feature type="domain" description="Pectinesterase catalytic" evidence="4">
    <location>
        <begin position="1"/>
        <end position="94"/>
    </location>
</feature>
<dbReference type="Proteomes" id="UP000236630">
    <property type="component" value="Unassembled WGS sequence"/>
</dbReference>
<dbReference type="SUPFAM" id="SSF51126">
    <property type="entry name" value="Pectin lyase-like"/>
    <property type="match status" value="1"/>
</dbReference>
<dbReference type="UniPathway" id="UPA00545">
    <property type="reaction ID" value="UER00823"/>
</dbReference>
<dbReference type="InterPro" id="IPR012334">
    <property type="entry name" value="Pectin_lyas_fold"/>
</dbReference>
<dbReference type="GO" id="GO:0030599">
    <property type="term" value="F:pectinesterase activity"/>
    <property type="evidence" value="ECO:0007669"/>
    <property type="project" value="InterPro"/>
</dbReference>
<keyword evidence="6" id="KW-1185">Reference proteome</keyword>
<dbReference type="Gene3D" id="2.160.20.10">
    <property type="entry name" value="Single-stranded right-handed beta-helix, Pectin lyase-like"/>
    <property type="match status" value="1"/>
</dbReference>
<reference evidence="5 6" key="1">
    <citation type="journal article" date="2017" name="Front. Genet.">
        <title>Draft sequencing of the heterozygous diploid genome of Satsuma (Citrus unshiu Marc.) using a hybrid assembly approach.</title>
        <authorList>
            <person name="Shimizu T."/>
            <person name="Tanizawa Y."/>
            <person name="Mochizuki T."/>
            <person name="Nagasaki H."/>
            <person name="Yoshioka T."/>
            <person name="Toyoda A."/>
            <person name="Fujiyama A."/>
            <person name="Kaminuma E."/>
            <person name="Nakamura Y."/>
        </authorList>
    </citation>
    <scope>NUCLEOTIDE SEQUENCE [LARGE SCALE GENOMIC DNA]</scope>
    <source>
        <strain evidence="6">cv. Miyagawa wase</strain>
    </source>
</reference>
<evidence type="ECO:0000259" key="4">
    <source>
        <dbReference type="Pfam" id="PF01095"/>
    </source>
</evidence>
<keyword evidence="2" id="KW-0378">Hydrolase</keyword>
<accession>A0A2H5QCW3</accession>
<keyword evidence="3" id="KW-0063">Aspartyl esterase</keyword>
<dbReference type="STRING" id="55188.A0A2H5QCW3"/>
<gene>
    <name evidence="5" type="ORF">CUMW_218050</name>
</gene>
<evidence type="ECO:0000256" key="2">
    <source>
        <dbReference type="ARBA" id="ARBA00022801"/>
    </source>
</evidence>
<dbReference type="GO" id="GO:0042545">
    <property type="term" value="P:cell wall modification"/>
    <property type="evidence" value="ECO:0007669"/>
    <property type="project" value="InterPro"/>
</dbReference>
<comment type="caution">
    <text evidence="5">The sequence shown here is derived from an EMBL/GenBank/DDBJ whole genome shotgun (WGS) entry which is preliminary data.</text>
</comment>
<dbReference type="InterPro" id="IPR000070">
    <property type="entry name" value="Pectinesterase_cat"/>
</dbReference>
<organism evidence="5 6">
    <name type="scientific">Citrus unshiu</name>
    <name type="common">Satsuma mandarin</name>
    <name type="synonym">Citrus nobilis var. unshiu</name>
    <dbReference type="NCBI Taxonomy" id="55188"/>
    <lineage>
        <taxon>Eukaryota</taxon>
        <taxon>Viridiplantae</taxon>
        <taxon>Streptophyta</taxon>
        <taxon>Embryophyta</taxon>
        <taxon>Tracheophyta</taxon>
        <taxon>Spermatophyta</taxon>
        <taxon>Magnoliopsida</taxon>
        <taxon>eudicotyledons</taxon>
        <taxon>Gunneridae</taxon>
        <taxon>Pentapetalae</taxon>
        <taxon>rosids</taxon>
        <taxon>malvids</taxon>
        <taxon>Sapindales</taxon>
        <taxon>Rutaceae</taxon>
        <taxon>Aurantioideae</taxon>
        <taxon>Citrus</taxon>
    </lineage>
</organism>
<dbReference type="Pfam" id="PF01095">
    <property type="entry name" value="Pectinesterase"/>
    <property type="match status" value="1"/>
</dbReference>
<dbReference type="GO" id="GO:0045490">
    <property type="term" value="P:pectin catabolic process"/>
    <property type="evidence" value="ECO:0007669"/>
    <property type="project" value="UniProtKB-UniPathway"/>
</dbReference>
<protein>
    <recommendedName>
        <fullName evidence="4">Pectinesterase catalytic domain-containing protein</fullName>
    </recommendedName>
</protein>
<evidence type="ECO:0000256" key="1">
    <source>
        <dbReference type="ARBA" id="ARBA00005184"/>
    </source>
</evidence>